<feature type="transmembrane region" description="Helical" evidence="1">
    <location>
        <begin position="130"/>
        <end position="153"/>
    </location>
</feature>
<organism evidence="2 3">
    <name type="scientific">Glycomyces tritici</name>
    <dbReference type="NCBI Taxonomy" id="2665176"/>
    <lineage>
        <taxon>Bacteria</taxon>
        <taxon>Bacillati</taxon>
        <taxon>Actinomycetota</taxon>
        <taxon>Actinomycetes</taxon>
        <taxon>Glycomycetales</taxon>
        <taxon>Glycomycetaceae</taxon>
        <taxon>Glycomyces</taxon>
    </lineage>
</organism>
<evidence type="ECO:0000313" key="3">
    <source>
        <dbReference type="Proteomes" id="UP001171902"/>
    </source>
</evidence>
<proteinExistence type="predicted"/>
<keyword evidence="1" id="KW-0812">Transmembrane</keyword>
<keyword evidence="3" id="KW-1185">Reference proteome</keyword>
<feature type="transmembrane region" description="Helical" evidence="1">
    <location>
        <begin position="49"/>
        <end position="71"/>
    </location>
</feature>
<feature type="transmembrane region" description="Helical" evidence="1">
    <location>
        <begin position="12"/>
        <end position="29"/>
    </location>
</feature>
<dbReference type="EMBL" id="JAUEMJ010000008">
    <property type="protein sequence ID" value="MDN3242516.1"/>
    <property type="molecule type" value="Genomic_DNA"/>
</dbReference>
<keyword evidence="1" id="KW-1133">Transmembrane helix</keyword>
<gene>
    <name evidence="2" type="ORF">QWI33_22535</name>
</gene>
<name>A0ABT7YV52_9ACTN</name>
<feature type="transmembrane region" description="Helical" evidence="1">
    <location>
        <begin position="214"/>
        <end position="234"/>
    </location>
</feature>
<feature type="transmembrane region" description="Helical" evidence="1">
    <location>
        <begin position="160"/>
        <end position="177"/>
    </location>
</feature>
<evidence type="ECO:0000256" key="1">
    <source>
        <dbReference type="SAM" id="Phobius"/>
    </source>
</evidence>
<dbReference type="Proteomes" id="UP001171902">
    <property type="component" value="Unassembled WGS sequence"/>
</dbReference>
<evidence type="ECO:0000313" key="2">
    <source>
        <dbReference type="EMBL" id="MDN3242516.1"/>
    </source>
</evidence>
<accession>A0ABT7YV52</accession>
<reference evidence="2" key="1">
    <citation type="submission" date="2023-06" db="EMBL/GenBank/DDBJ databases">
        <title>Gycomyces niveus sp.nov., a novel actinomycete isolated from soil in Shouguang.</title>
        <authorList>
            <person name="Yang X."/>
            <person name="Zhao J."/>
        </authorList>
    </citation>
    <scope>NUCLEOTIDE SEQUENCE</scope>
    <source>
        <strain evidence="2">NEAU C2</strain>
    </source>
</reference>
<evidence type="ECO:0008006" key="4">
    <source>
        <dbReference type="Google" id="ProtNLM"/>
    </source>
</evidence>
<feature type="transmembrane region" description="Helical" evidence="1">
    <location>
        <begin position="83"/>
        <end position="101"/>
    </location>
</feature>
<feature type="transmembrane region" description="Helical" evidence="1">
    <location>
        <begin position="183"/>
        <end position="202"/>
    </location>
</feature>
<dbReference type="RefSeq" id="WP_289959172.1">
    <property type="nucleotide sequence ID" value="NZ_JAUEMJ010000008.1"/>
</dbReference>
<sequence length="235" mass="24538">MTETRFPGRPLGGTALVLGPLLLLTGVLLRSRVPFFFPDQLRAYAEHPTLMLAAYTSFLAGVVLLWPAVLVLAQRIGRDRPKWALWGGAMAVFGLFARTFHAGVDHLAFQLAADRGPDEAARAVADAYGAWHLMSAFSVAIMAGWIVLAIGAFRAKTLGWCRAAMLASTALLPLGVLKGTTPLSIVAALGLAIALVPLGIAVLREGPAPRPRALAAGIAGMLALIAAMVLAGTLG</sequence>
<comment type="caution">
    <text evidence="2">The sequence shown here is derived from an EMBL/GenBank/DDBJ whole genome shotgun (WGS) entry which is preliminary data.</text>
</comment>
<protein>
    <recommendedName>
        <fullName evidence="4">DUF4386 family protein</fullName>
    </recommendedName>
</protein>
<keyword evidence="1" id="KW-0472">Membrane</keyword>